<evidence type="ECO:0000313" key="7">
    <source>
        <dbReference type="Proteomes" id="UP000004605"/>
    </source>
</evidence>
<dbReference type="InterPro" id="IPR000847">
    <property type="entry name" value="LysR_HTH_N"/>
</dbReference>
<evidence type="ECO:0000313" key="6">
    <source>
        <dbReference type="EMBL" id="EGU47924.1"/>
    </source>
</evidence>
<organism evidence="6 7">
    <name type="scientific">Vibrio ichthyoenteri ATCC 700023</name>
    <dbReference type="NCBI Taxonomy" id="870968"/>
    <lineage>
        <taxon>Bacteria</taxon>
        <taxon>Pseudomonadati</taxon>
        <taxon>Pseudomonadota</taxon>
        <taxon>Gammaproteobacteria</taxon>
        <taxon>Vibrionales</taxon>
        <taxon>Vibrionaceae</taxon>
        <taxon>Vibrio</taxon>
    </lineage>
</organism>
<protein>
    <submittedName>
        <fullName evidence="6">Transcriptional regulator, LysR family protein</fullName>
    </submittedName>
</protein>
<dbReference type="PANTHER" id="PTHR30126">
    <property type="entry name" value="HTH-TYPE TRANSCRIPTIONAL REGULATOR"/>
    <property type="match status" value="1"/>
</dbReference>
<dbReference type="Pfam" id="PF00126">
    <property type="entry name" value="HTH_1"/>
    <property type="match status" value="1"/>
</dbReference>
<evidence type="ECO:0000256" key="1">
    <source>
        <dbReference type="ARBA" id="ARBA00009437"/>
    </source>
</evidence>
<dbReference type="SUPFAM" id="SSF53850">
    <property type="entry name" value="Periplasmic binding protein-like II"/>
    <property type="match status" value="1"/>
</dbReference>
<dbReference type="EMBL" id="AFWF01000016">
    <property type="protein sequence ID" value="EGU47924.1"/>
    <property type="molecule type" value="Genomic_DNA"/>
</dbReference>
<evidence type="ECO:0000256" key="3">
    <source>
        <dbReference type="ARBA" id="ARBA00023125"/>
    </source>
</evidence>
<comment type="similarity">
    <text evidence="1">Belongs to the LysR transcriptional regulatory family.</text>
</comment>
<reference evidence="6 7" key="1">
    <citation type="journal article" date="2012" name="Int. J. Syst. Evol. Microbiol.">
        <title>Vibrio caribbeanicus sp. nov., isolated from the marine sponge Scleritoderma cyanea.</title>
        <authorList>
            <person name="Hoffmann M."/>
            <person name="Monday S.R."/>
            <person name="Allard M.W."/>
            <person name="Strain E.A."/>
            <person name="Whittaker P."/>
            <person name="Naum M."/>
            <person name="McCarthy P.J."/>
            <person name="Lopez J.V."/>
            <person name="Fischer M."/>
            <person name="Brown E.W."/>
        </authorList>
    </citation>
    <scope>NUCLEOTIDE SEQUENCE [LARGE SCALE GENOMIC DNA]</scope>
    <source>
        <strain evidence="6 7">ATCC 700023</strain>
    </source>
</reference>
<dbReference type="RefSeq" id="WP_006710596.1">
    <property type="nucleotide sequence ID" value="NZ_AFWF01000016.1"/>
</dbReference>
<dbReference type="PROSITE" id="PS50931">
    <property type="entry name" value="HTH_LYSR"/>
    <property type="match status" value="1"/>
</dbReference>
<dbReference type="SUPFAM" id="SSF46785">
    <property type="entry name" value="Winged helix' DNA-binding domain"/>
    <property type="match status" value="1"/>
</dbReference>
<dbReference type="Gene3D" id="1.10.10.10">
    <property type="entry name" value="Winged helix-like DNA-binding domain superfamily/Winged helix DNA-binding domain"/>
    <property type="match status" value="1"/>
</dbReference>
<dbReference type="GO" id="GO:0003700">
    <property type="term" value="F:DNA-binding transcription factor activity"/>
    <property type="evidence" value="ECO:0007669"/>
    <property type="project" value="InterPro"/>
</dbReference>
<keyword evidence="3" id="KW-0238">DNA-binding</keyword>
<evidence type="ECO:0000256" key="2">
    <source>
        <dbReference type="ARBA" id="ARBA00023015"/>
    </source>
</evidence>
<dbReference type="AlphaFoldDB" id="F9RXK0"/>
<dbReference type="OrthoDB" id="5289754at2"/>
<dbReference type="InterPro" id="IPR036388">
    <property type="entry name" value="WH-like_DNA-bd_sf"/>
</dbReference>
<dbReference type="InterPro" id="IPR005119">
    <property type="entry name" value="LysR_subst-bd"/>
</dbReference>
<keyword evidence="4" id="KW-0804">Transcription</keyword>
<dbReference type="Gene3D" id="3.40.190.10">
    <property type="entry name" value="Periplasmic binding protein-like II"/>
    <property type="match status" value="2"/>
</dbReference>
<keyword evidence="7" id="KW-1185">Reference proteome</keyword>
<proteinExistence type="inferred from homology"/>
<name>F9RXK0_9VIBR</name>
<dbReference type="PANTHER" id="PTHR30126:SF99">
    <property type="entry name" value="TRANSCRIPTIONAL REGULATOR LYSR FAMILY"/>
    <property type="match status" value="1"/>
</dbReference>
<sequence>MLNPLWLKTFMTLIETGHFTRTAERLFMTQPGVSQHIKKLEQACGHPLIERNNKSFEITSQGKVLFDYAKESQHREAQLLASLEPDSAYHGNIKLACSGSLALLLYPRLLDLQCKCPKLITHVEAAPNRKIKADILSGAADLGIVTSQTNDKRIFSQALSEEPLCLMFPANQLPKDELKKSDLQQLGLINHPDAEHYLARFCAHSDEADFVDLRFEQLPITGYVNQLSQILLPVAKGLGFTILPLSALENFAHKEHIAVYQPKQAITETLYLIAKQRSCMPQRFMTVINEVEQALLKRELTA</sequence>
<dbReference type="Pfam" id="PF03466">
    <property type="entry name" value="LysR_substrate"/>
    <property type="match status" value="1"/>
</dbReference>
<evidence type="ECO:0000259" key="5">
    <source>
        <dbReference type="PROSITE" id="PS50931"/>
    </source>
</evidence>
<dbReference type="PRINTS" id="PR00039">
    <property type="entry name" value="HTHLYSR"/>
</dbReference>
<feature type="domain" description="HTH lysR-type" evidence="5">
    <location>
        <begin position="2"/>
        <end position="59"/>
    </location>
</feature>
<gene>
    <name evidence="6" type="ORF">VII00023_06297</name>
</gene>
<keyword evidence="2" id="KW-0805">Transcription regulation</keyword>
<dbReference type="Proteomes" id="UP000004605">
    <property type="component" value="Unassembled WGS sequence"/>
</dbReference>
<evidence type="ECO:0000256" key="4">
    <source>
        <dbReference type="ARBA" id="ARBA00023163"/>
    </source>
</evidence>
<accession>F9RXK0</accession>
<dbReference type="GO" id="GO:0000976">
    <property type="term" value="F:transcription cis-regulatory region binding"/>
    <property type="evidence" value="ECO:0007669"/>
    <property type="project" value="TreeGrafter"/>
</dbReference>
<dbReference type="InterPro" id="IPR036390">
    <property type="entry name" value="WH_DNA-bd_sf"/>
</dbReference>
<comment type="caution">
    <text evidence="6">The sequence shown here is derived from an EMBL/GenBank/DDBJ whole genome shotgun (WGS) entry which is preliminary data.</text>
</comment>